<evidence type="ECO:0000313" key="2">
    <source>
        <dbReference type="WBParaSite" id="PS1159_v2.g24720.t1"/>
    </source>
</evidence>
<accession>A0AC35G833</accession>
<sequence>MSSLRRFREPLFSPFFPTTRFFDDFDFDRSIRAPYWADKTLLDGHRFAEGVGEVVDSDETFKIELDVSHFRPEELKVNVVENELVVEGKHEEKTDKYGKVERNFTRKYKLPANMKPEDVTSELSKEGILTVQSIKKQVEDSKVRNIPIQTKP</sequence>
<protein>
    <submittedName>
        <fullName evidence="2">SHSP domain-containing protein</fullName>
    </submittedName>
</protein>
<dbReference type="Proteomes" id="UP000887580">
    <property type="component" value="Unplaced"/>
</dbReference>
<proteinExistence type="predicted"/>
<dbReference type="WBParaSite" id="PS1159_v2.g24720.t1">
    <property type="protein sequence ID" value="PS1159_v2.g24720.t1"/>
    <property type="gene ID" value="PS1159_v2.g24720"/>
</dbReference>
<name>A0AC35G833_9BILA</name>
<reference evidence="2" key="1">
    <citation type="submission" date="2022-11" db="UniProtKB">
        <authorList>
            <consortium name="WormBaseParasite"/>
        </authorList>
    </citation>
    <scope>IDENTIFICATION</scope>
</reference>
<organism evidence="1 2">
    <name type="scientific">Panagrolaimus sp. PS1159</name>
    <dbReference type="NCBI Taxonomy" id="55785"/>
    <lineage>
        <taxon>Eukaryota</taxon>
        <taxon>Metazoa</taxon>
        <taxon>Ecdysozoa</taxon>
        <taxon>Nematoda</taxon>
        <taxon>Chromadorea</taxon>
        <taxon>Rhabditida</taxon>
        <taxon>Tylenchina</taxon>
        <taxon>Panagrolaimomorpha</taxon>
        <taxon>Panagrolaimoidea</taxon>
        <taxon>Panagrolaimidae</taxon>
        <taxon>Panagrolaimus</taxon>
    </lineage>
</organism>
<evidence type="ECO:0000313" key="1">
    <source>
        <dbReference type="Proteomes" id="UP000887580"/>
    </source>
</evidence>